<evidence type="ECO:0000313" key="13">
    <source>
        <dbReference type="Proteomes" id="UP000309215"/>
    </source>
</evidence>
<evidence type="ECO:0000256" key="8">
    <source>
        <dbReference type="RuleBase" id="RU362125"/>
    </source>
</evidence>
<dbReference type="GO" id="GO:0050660">
    <property type="term" value="F:flavin adenine dinucleotide binding"/>
    <property type="evidence" value="ECO:0007669"/>
    <property type="project" value="InterPro"/>
</dbReference>
<dbReference type="Gene3D" id="2.40.110.10">
    <property type="entry name" value="Butyryl-CoA Dehydrogenase, subunit A, domain 2"/>
    <property type="match status" value="1"/>
</dbReference>
<evidence type="ECO:0000256" key="1">
    <source>
        <dbReference type="ARBA" id="ARBA00001974"/>
    </source>
</evidence>
<dbReference type="PANTHER" id="PTHR43884:SF12">
    <property type="entry name" value="ISOVALERYL-COA DEHYDROGENASE, MITOCHONDRIAL-RELATED"/>
    <property type="match status" value="1"/>
</dbReference>
<dbReference type="InterPro" id="IPR009100">
    <property type="entry name" value="AcylCoA_DH/oxidase_NM_dom_sf"/>
</dbReference>
<dbReference type="GO" id="GO:0003995">
    <property type="term" value="F:acyl-CoA dehydrogenase activity"/>
    <property type="evidence" value="ECO:0007669"/>
    <property type="project" value="InterPro"/>
</dbReference>
<evidence type="ECO:0000256" key="2">
    <source>
        <dbReference type="ARBA" id="ARBA00009347"/>
    </source>
</evidence>
<dbReference type="AlphaFoldDB" id="A0A4U1JJ98"/>
<comment type="caution">
    <text evidence="12">The sequence shown here is derived from an EMBL/GenBank/DDBJ whole genome shotgun (WGS) entry which is preliminary data.</text>
</comment>
<evidence type="ECO:0000259" key="9">
    <source>
        <dbReference type="Pfam" id="PF00441"/>
    </source>
</evidence>
<dbReference type="OrthoDB" id="142556at2"/>
<dbReference type="SUPFAM" id="SSF56645">
    <property type="entry name" value="Acyl-CoA dehydrogenase NM domain-like"/>
    <property type="match status" value="1"/>
</dbReference>
<dbReference type="InterPro" id="IPR036250">
    <property type="entry name" value="AcylCo_DH-like_C"/>
</dbReference>
<dbReference type="Pfam" id="PF00441">
    <property type="entry name" value="Acyl-CoA_dh_1"/>
    <property type="match status" value="1"/>
</dbReference>
<evidence type="ECO:0000259" key="11">
    <source>
        <dbReference type="Pfam" id="PF02771"/>
    </source>
</evidence>
<keyword evidence="4 8" id="KW-0274">FAD</keyword>
<dbReference type="EMBL" id="SSMQ01000002">
    <property type="protein sequence ID" value="TKD12759.1"/>
    <property type="molecule type" value="Genomic_DNA"/>
</dbReference>
<evidence type="ECO:0000259" key="10">
    <source>
        <dbReference type="Pfam" id="PF02770"/>
    </source>
</evidence>
<reference evidence="12 13" key="1">
    <citation type="submission" date="2019-04" db="EMBL/GenBank/DDBJ databases">
        <authorList>
            <person name="Li Y."/>
            <person name="Wang J."/>
        </authorList>
    </citation>
    <scope>NUCLEOTIDE SEQUENCE [LARGE SCALE GENOMIC DNA]</scope>
    <source>
        <strain evidence="12 13">DSM 14668</strain>
    </source>
</reference>
<dbReference type="Proteomes" id="UP000309215">
    <property type="component" value="Unassembled WGS sequence"/>
</dbReference>
<comment type="cofactor">
    <cofactor evidence="1 8">
        <name>FAD</name>
        <dbReference type="ChEBI" id="CHEBI:57692"/>
    </cofactor>
</comment>
<dbReference type="InterPro" id="IPR013786">
    <property type="entry name" value="AcylCoA_DH/ox_N"/>
</dbReference>
<evidence type="ECO:0000256" key="6">
    <source>
        <dbReference type="ARBA" id="ARBA00066362"/>
    </source>
</evidence>
<protein>
    <recommendedName>
        <fullName evidence="7">Cyclohex-1-ene-1-carbonyl-CoA dehydrogenase</fullName>
        <ecNumber evidence="6">1.3.8.10</ecNumber>
    </recommendedName>
</protein>
<dbReference type="Gene3D" id="1.10.540.10">
    <property type="entry name" value="Acyl-CoA dehydrogenase/oxidase, N-terminal domain"/>
    <property type="match status" value="1"/>
</dbReference>
<dbReference type="Gene3D" id="1.20.140.10">
    <property type="entry name" value="Butyryl-CoA Dehydrogenase, subunit A, domain 3"/>
    <property type="match status" value="1"/>
</dbReference>
<dbReference type="InterPro" id="IPR046373">
    <property type="entry name" value="Acyl-CoA_Oxase/DH_mid-dom_sf"/>
</dbReference>
<feature type="domain" description="Acyl-CoA dehydrogenase/oxidase N-terminal" evidence="11">
    <location>
        <begin position="8"/>
        <end position="124"/>
    </location>
</feature>
<comment type="similarity">
    <text evidence="2 8">Belongs to the acyl-CoA dehydrogenase family.</text>
</comment>
<accession>A0A4U1JJ98</accession>
<dbReference type="PANTHER" id="PTHR43884">
    <property type="entry name" value="ACYL-COA DEHYDROGENASE"/>
    <property type="match status" value="1"/>
</dbReference>
<evidence type="ECO:0000256" key="5">
    <source>
        <dbReference type="ARBA" id="ARBA00023002"/>
    </source>
</evidence>
<evidence type="ECO:0000313" key="12">
    <source>
        <dbReference type="EMBL" id="TKD12759.1"/>
    </source>
</evidence>
<evidence type="ECO:0000256" key="7">
    <source>
        <dbReference type="ARBA" id="ARBA00072305"/>
    </source>
</evidence>
<dbReference type="FunFam" id="2.40.110.10:FF:000001">
    <property type="entry name" value="Acyl-CoA dehydrogenase, mitochondrial"/>
    <property type="match status" value="1"/>
</dbReference>
<dbReference type="InterPro" id="IPR037069">
    <property type="entry name" value="AcylCoA_DH/ox_N_sf"/>
</dbReference>
<gene>
    <name evidence="12" type="ORF">E8A74_03150</name>
</gene>
<dbReference type="InterPro" id="IPR006089">
    <property type="entry name" value="Acyl-CoA_DH_CS"/>
</dbReference>
<feature type="domain" description="Acyl-CoA oxidase/dehydrogenase middle" evidence="10">
    <location>
        <begin position="138"/>
        <end position="233"/>
    </location>
</feature>
<keyword evidence="3 8" id="KW-0285">Flavoprotein</keyword>
<keyword evidence="13" id="KW-1185">Reference proteome</keyword>
<evidence type="ECO:0000256" key="4">
    <source>
        <dbReference type="ARBA" id="ARBA00022827"/>
    </source>
</evidence>
<name>A0A4U1JJ98_9BACT</name>
<dbReference type="Pfam" id="PF02770">
    <property type="entry name" value="Acyl-CoA_dh_M"/>
    <property type="match status" value="1"/>
</dbReference>
<dbReference type="InterPro" id="IPR009075">
    <property type="entry name" value="AcylCo_DH/oxidase_C"/>
</dbReference>
<dbReference type="Pfam" id="PF02771">
    <property type="entry name" value="Acyl-CoA_dh_N"/>
    <property type="match status" value="1"/>
</dbReference>
<dbReference type="PROSITE" id="PS00072">
    <property type="entry name" value="ACYL_COA_DH_1"/>
    <property type="match status" value="1"/>
</dbReference>
<feature type="domain" description="Acyl-CoA dehydrogenase/oxidase C-terminal" evidence="9">
    <location>
        <begin position="251"/>
        <end position="400"/>
    </location>
</feature>
<dbReference type="SUPFAM" id="SSF47203">
    <property type="entry name" value="Acyl-CoA dehydrogenase C-terminal domain-like"/>
    <property type="match status" value="1"/>
</dbReference>
<proteinExistence type="inferred from homology"/>
<dbReference type="RefSeq" id="WP_136927397.1">
    <property type="nucleotide sequence ID" value="NZ_SSMQ01000002.1"/>
</dbReference>
<sequence length="407" mass="44789">MIEFALSKKQHELKEALQSLGRHVIRPMSLDMDRTKEVPESFLRNFMMMSRGFRSDDIAEFQEGAPRKERDPSKPSEANRTAVIAAEELAWADAAIPLSMPGPGLGAPPVRATGTPEQKKRFLGMFRDMDTGPLKWGAYGLTEPDAGSDVAGIRTSCRKDGAHWVLNGRKCYITNGGRAVWTVIFATVDPSLGRAGHRAFVVEKGTPGFEVGKIEDKMGLRANETAELVLEDCRVPEENLLGGEEAYRSKEGFMTAMKTFDNTRPLVAAMAVGIGRAAYEYARDFVKQNYVLGRPIPRYAAIAEKLAKIGRRLEAARLLVHRATYLADMNIPNAKEASMSKAAAGQAATLACIDAIEVCGAHGTLQAEHALLEKWFRDIKVYDIFEGTGNIQRVVISKRIVSNLKSF</sequence>
<dbReference type="FunFam" id="1.20.140.10:FF:000004">
    <property type="entry name" value="Acyl-CoA dehydrogenase FadE25"/>
    <property type="match status" value="1"/>
</dbReference>
<dbReference type="EC" id="1.3.8.10" evidence="6"/>
<dbReference type="InterPro" id="IPR006091">
    <property type="entry name" value="Acyl-CoA_Oxase/DH_mid-dom"/>
</dbReference>
<keyword evidence="5 8" id="KW-0560">Oxidoreductase</keyword>
<organism evidence="12 13">
    <name type="scientific">Polyangium fumosum</name>
    <dbReference type="NCBI Taxonomy" id="889272"/>
    <lineage>
        <taxon>Bacteria</taxon>
        <taxon>Pseudomonadati</taxon>
        <taxon>Myxococcota</taxon>
        <taxon>Polyangia</taxon>
        <taxon>Polyangiales</taxon>
        <taxon>Polyangiaceae</taxon>
        <taxon>Polyangium</taxon>
    </lineage>
</organism>
<evidence type="ECO:0000256" key="3">
    <source>
        <dbReference type="ARBA" id="ARBA00022630"/>
    </source>
</evidence>